<dbReference type="HAMAP" id="MF_01877">
    <property type="entry name" value="16SrRNA_methyltr_I"/>
    <property type="match status" value="1"/>
</dbReference>
<dbReference type="InterPro" id="IPR014777">
    <property type="entry name" value="4pyrrole_Mease_sub1"/>
</dbReference>
<comment type="caution">
    <text evidence="9">The sequence shown here is derived from an EMBL/GenBank/DDBJ whole genome shotgun (WGS) entry which is preliminary data.</text>
</comment>
<dbReference type="InterPro" id="IPR053910">
    <property type="entry name" value="RsmI_HTH"/>
</dbReference>
<dbReference type="Pfam" id="PF00590">
    <property type="entry name" value="TP_methylase"/>
    <property type="match status" value="1"/>
</dbReference>
<dbReference type="SUPFAM" id="SSF53790">
    <property type="entry name" value="Tetrapyrrole methylase"/>
    <property type="match status" value="1"/>
</dbReference>
<dbReference type="EC" id="2.1.1.198" evidence="6"/>
<protein>
    <recommendedName>
        <fullName evidence="6">Ribosomal RNA small subunit methyltransferase I</fullName>
        <ecNumber evidence="6">2.1.1.198</ecNumber>
    </recommendedName>
    <alternativeName>
        <fullName evidence="6">16S rRNA 2'-O-ribose C1402 methyltransferase</fullName>
    </alternativeName>
    <alternativeName>
        <fullName evidence="6">rRNA (cytidine-2'-O-)-methyltransferase RsmI</fullName>
    </alternativeName>
</protein>
<dbReference type="PIRSF" id="PIRSF005917">
    <property type="entry name" value="MTase_YraL"/>
    <property type="match status" value="1"/>
</dbReference>
<keyword evidence="4 6" id="KW-0808">Transferase</keyword>
<comment type="catalytic activity">
    <reaction evidence="6">
        <text>cytidine(1402) in 16S rRNA + S-adenosyl-L-methionine = 2'-O-methylcytidine(1402) in 16S rRNA + S-adenosyl-L-homocysteine + H(+)</text>
        <dbReference type="Rhea" id="RHEA:42924"/>
        <dbReference type="Rhea" id="RHEA-COMP:10285"/>
        <dbReference type="Rhea" id="RHEA-COMP:10286"/>
        <dbReference type="ChEBI" id="CHEBI:15378"/>
        <dbReference type="ChEBI" id="CHEBI:57856"/>
        <dbReference type="ChEBI" id="CHEBI:59789"/>
        <dbReference type="ChEBI" id="CHEBI:74495"/>
        <dbReference type="ChEBI" id="CHEBI:82748"/>
        <dbReference type="EC" id="2.1.1.198"/>
    </reaction>
</comment>
<accession>A0A1L9NVU2</accession>
<evidence type="ECO:0000256" key="2">
    <source>
        <dbReference type="ARBA" id="ARBA00022552"/>
    </source>
</evidence>
<dbReference type="STRING" id="696762.PFRI_23200"/>
<gene>
    <name evidence="6 9" type="primary">rsmI</name>
    <name evidence="9" type="ORF">PFRI_23200</name>
</gene>
<evidence type="ECO:0000256" key="1">
    <source>
        <dbReference type="ARBA" id="ARBA00022490"/>
    </source>
</evidence>
<comment type="similarity">
    <text evidence="6">Belongs to the methyltransferase superfamily. RsmI family.</text>
</comment>
<dbReference type="Gene3D" id="3.40.1010.10">
    <property type="entry name" value="Cobalt-precorrin-4 Transmethylase, Domain 1"/>
    <property type="match status" value="1"/>
</dbReference>
<dbReference type="InterPro" id="IPR014776">
    <property type="entry name" value="4pyrrole_Mease_sub2"/>
</dbReference>
<keyword evidence="1 6" id="KW-0963">Cytoplasm</keyword>
<dbReference type="PANTHER" id="PTHR46111">
    <property type="entry name" value="RIBOSOMAL RNA SMALL SUBUNIT METHYLTRANSFERASE I"/>
    <property type="match status" value="1"/>
</dbReference>
<evidence type="ECO:0000259" key="7">
    <source>
        <dbReference type="Pfam" id="PF00590"/>
    </source>
</evidence>
<dbReference type="OrthoDB" id="9809084at2"/>
<dbReference type="InterPro" id="IPR000878">
    <property type="entry name" value="4pyrrol_Mease"/>
</dbReference>
<dbReference type="GO" id="GO:0005737">
    <property type="term" value="C:cytoplasm"/>
    <property type="evidence" value="ECO:0007669"/>
    <property type="project" value="UniProtKB-SubCell"/>
</dbReference>
<comment type="subcellular location">
    <subcellularLocation>
        <location evidence="6">Cytoplasm</location>
    </subcellularLocation>
</comment>
<feature type="domain" description="RsmI HTH" evidence="8">
    <location>
        <begin position="240"/>
        <end position="281"/>
    </location>
</feature>
<evidence type="ECO:0000313" key="10">
    <source>
        <dbReference type="Proteomes" id="UP000184514"/>
    </source>
</evidence>
<dbReference type="InterPro" id="IPR008189">
    <property type="entry name" value="rRNA_ssu_MeTfrase_I"/>
</dbReference>
<evidence type="ECO:0000256" key="5">
    <source>
        <dbReference type="ARBA" id="ARBA00022691"/>
    </source>
</evidence>
<dbReference type="EMBL" id="MLCB01000143">
    <property type="protein sequence ID" value="OJI93420.1"/>
    <property type="molecule type" value="Genomic_DNA"/>
</dbReference>
<organism evidence="9 10">
    <name type="scientific">Planktotalea frisia</name>
    <dbReference type="NCBI Taxonomy" id="696762"/>
    <lineage>
        <taxon>Bacteria</taxon>
        <taxon>Pseudomonadati</taxon>
        <taxon>Pseudomonadota</taxon>
        <taxon>Alphaproteobacteria</taxon>
        <taxon>Rhodobacterales</taxon>
        <taxon>Paracoccaceae</taxon>
        <taxon>Planktotalea</taxon>
    </lineage>
</organism>
<dbReference type="GO" id="GO:0070677">
    <property type="term" value="F:rRNA (cytosine-2'-O-)-methyltransferase activity"/>
    <property type="evidence" value="ECO:0007669"/>
    <property type="project" value="UniProtKB-UniRule"/>
</dbReference>
<dbReference type="RefSeq" id="WP_072630874.1">
    <property type="nucleotide sequence ID" value="NZ_JABBAN010000183.1"/>
</dbReference>
<dbReference type="FunFam" id="3.30.950.10:FF:000002">
    <property type="entry name" value="Ribosomal RNA small subunit methyltransferase I"/>
    <property type="match status" value="1"/>
</dbReference>
<evidence type="ECO:0000256" key="6">
    <source>
        <dbReference type="HAMAP-Rule" id="MF_01877"/>
    </source>
</evidence>
<keyword evidence="2 6" id="KW-0698">rRNA processing</keyword>
<keyword evidence="5 6" id="KW-0949">S-adenosyl-L-methionine</keyword>
<evidence type="ECO:0000313" key="9">
    <source>
        <dbReference type="EMBL" id="OJI93420.1"/>
    </source>
</evidence>
<feature type="domain" description="Tetrapyrrole methylase" evidence="7">
    <location>
        <begin position="12"/>
        <end position="214"/>
    </location>
</feature>
<dbReference type="Proteomes" id="UP000184514">
    <property type="component" value="Unassembled WGS sequence"/>
</dbReference>
<evidence type="ECO:0000259" key="8">
    <source>
        <dbReference type="Pfam" id="PF23016"/>
    </source>
</evidence>
<reference evidence="9 10" key="1">
    <citation type="submission" date="2016-10" db="EMBL/GenBank/DDBJ databases">
        <title>Genome sequence of Planktotalea frisia SH6-1.</title>
        <authorList>
            <person name="Poehlein A."/>
            <person name="Bakenhus I."/>
            <person name="Voget S."/>
            <person name="Brinkhoff T."/>
            <person name="Simon M."/>
        </authorList>
    </citation>
    <scope>NUCLEOTIDE SEQUENCE [LARGE SCALE GENOMIC DNA]</scope>
    <source>
        <strain evidence="9 10">SH6-1</strain>
    </source>
</reference>
<proteinExistence type="inferred from homology"/>
<dbReference type="Gene3D" id="3.30.950.10">
    <property type="entry name" value="Methyltransferase, Cobalt-precorrin-4 Transmethylase, Domain 2"/>
    <property type="match status" value="1"/>
</dbReference>
<name>A0A1L9NVU2_9RHOB</name>
<dbReference type="PANTHER" id="PTHR46111:SF1">
    <property type="entry name" value="RIBOSOMAL RNA SMALL SUBUNIT METHYLTRANSFERASE I"/>
    <property type="match status" value="1"/>
</dbReference>
<keyword evidence="3 6" id="KW-0489">Methyltransferase</keyword>
<evidence type="ECO:0000256" key="4">
    <source>
        <dbReference type="ARBA" id="ARBA00022679"/>
    </source>
</evidence>
<comment type="function">
    <text evidence="6">Catalyzes the 2'-O-methylation of the ribose of cytidine 1402 (C1402) in 16S rRNA.</text>
</comment>
<dbReference type="NCBIfam" id="TIGR00096">
    <property type="entry name" value="16S rRNA (cytidine(1402)-2'-O)-methyltransferase"/>
    <property type="match status" value="1"/>
</dbReference>
<sequence>MNAKTVNLAAGLYFVATPIGTARDITLRALDILASADVLAAEDTRTMRRLMDIHGIALGDRPMLSYHDHNGARARPKLMQFLAQGRSVAYASEAGTPLIADPGYDLSKQASEEGYLVTSAPGPTAIATALTLAGLPTDKFLFAGFLPNSKSARISAIEALREVPATLVFYESPKRVAAMLVDCETVLGDRAAAVCRELTKKFEEVRRGSLSELAQSLKEKPVKGEIVVIIDRAGQSTVNASDLEADLRDALARMTVRDASEMVAGAHGLPRRKVYQLALGLDRDNEQETDG</sequence>
<evidence type="ECO:0000256" key="3">
    <source>
        <dbReference type="ARBA" id="ARBA00022603"/>
    </source>
</evidence>
<dbReference type="AlphaFoldDB" id="A0A1L9NVU2"/>
<keyword evidence="10" id="KW-1185">Reference proteome</keyword>
<dbReference type="InterPro" id="IPR035996">
    <property type="entry name" value="4pyrrol_Methylase_sf"/>
</dbReference>
<dbReference type="CDD" id="cd11648">
    <property type="entry name" value="RsmI"/>
    <property type="match status" value="1"/>
</dbReference>
<dbReference type="Pfam" id="PF23016">
    <property type="entry name" value="RsmI_C"/>
    <property type="match status" value="1"/>
</dbReference>